<accession>A0A8C2DPS6</accession>
<protein>
    <submittedName>
        <fullName evidence="1">Zgc:112980</fullName>
    </submittedName>
</protein>
<evidence type="ECO:0000313" key="2">
    <source>
        <dbReference type="Proteomes" id="UP000694701"/>
    </source>
</evidence>
<proteinExistence type="predicted"/>
<dbReference type="Proteomes" id="UP000694701">
    <property type="component" value="Unplaced"/>
</dbReference>
<reference evidence="1" key="1">
    <citation type="submission" date="2025-08" db="UniProtKB">
        <authorList>
            <consortium name="Ensembl"/>
        </authorList>
    </citation>
    <scope>IDENTIFICATION</scope>
</reference>
<evidence type="ECO:0000313" key="1">
    <source>
        <dbReference type="Ensembl" id="ENSCCRP00020029591.1"/>
    </source>
</evidence>
<dbReference type="AlphaFoldDB" id="A0A8C2DPS6"/>
<sequence>MEHDIPIIILSDDDDDDEGDFFTTHNDSSVMIVENEGNEADVSKHIEELDEDLAITYSQTATVLPHARYDCTLAFCRAEQDLSGPLEDNGKHCDQCFCYICDKLASVCEFWTIPGICHCNAHKYSVYWKALRDKSLMGFLHELNFTFDPLDMDSDLRHAETSLQKFAGSLAMKYATFLLGFEDPSYSTSCRCICHRNINSTTPCQTIGCNGCYKHHIKILDYDYTVVSQHIKMFLNEAKKENPKACVVMLLGAIKLFVTHTTPGNIHAANIVSETVSMLLWRFMTKVWMLLVAFNFSSSFIKQLESFYQTLPLPSNCTLPKSLSVLPWDDPLLSAVMKGQNITGERQGKGRRHKVLCEPLVVIQARVCKLQQQNKYRELARYLKVDGDYTGAVCHMLSPMPGAMCLASRLTPQQFRAYLRILTSGHAPDVAQEFDTGNGNMIIPDPLLSTKWTPIEGSNSFKMMEVLKFALRVLDCNSIVFANSETWVYLLSVVSSSFTSPDGFPIGAFYPEPDITYQTETRDAASAILEELTTTSRIQIPKTFESGYPDQARLLLATQALVLRIFHSKFRPILSVIMSFRVKWTETEHSLVAYFLCMYFWENSVVLDLNTYPTNSLLATWNE</sequence>
<name>A0A8C2DPS6_CYPCA</name>
<gene>
    <name evidence="1" type="primary">LOC109086893</name>
</gene>
<dbReference type="InterPro" id="IPR053234">
    <property type="entry name" value="RPM1_Interactor"/>
</dbReference>
<dbReference type="PANTHER" id="PTHR33443:SF30">
    <property type="entry name" value="SARCOSINE DEHYDROGENASE-2C PROTEIN"/>
    <property type="match status" value="1"/>
</dbReference>
<dbReference type="PANTHER" id="PTHR33443">
    <property type="entry name" value="ZGC:112980"/>
    <property type="match status" value="1"/>
</dbReference>
<organism evidence="1 2">
    <name type="scientific">Cyprinus carpio</name>
    <name type="common">Common carp</name>
    <dbReference type="NCBI Taxonomy" id="7962"/>
    <lineage>
        <taxon>Eukaryota</taxon>
        <taxon>Metazoa</taxon>
        <taxon>Chordata</taxon>
        <taxon>Craniata</taxon>
        <taxon>Vertebrata</taxon>
        <taxon>Euteleostomi</taxon>
        <taxon>Actinopterygii</taxon>
        <taxon>Neopterygii</taxon>
        <taxon>Teleostei</taxon>
        <taxon>Ostariophysi</taxon>
        <taxon>Cypriniformes</taxon>
        <taxon>Cyprinidae</taxon>
        <taxon>Cyprininae</taxon>
        <taxon>Cyprinus</taxon>
    </lineage>
</organism>
<dbReference type="Ensembl" id="ENSCCRT00020032388.1">
    <property type="protein sequence ID" value="ENSCCRP00020029591.1"/>
    <property type="gene ID" value="ENSCCRG00020013455.1"/>
</dbReference>